<accession>A0AAD8BWG1</accession>
<comment type="caution">
    <text evidence="1">The sequence shown here is derived from an EMBL/GenBank/DDBJ whole genome shotgun (WGS) entry which is preliminary data.</text>
</comment>
<dbReference type="Proteomes" id="UP001233172">
    <property type="component" value="Unassembled WGS sequence"/>
</dbReference>
<name>A0AAD8BWG1_BIOPF</name>
<dbReference type="EMBL" id="JASAOG010000030">
    <property type="protein sequence ID" value="KAK0061448.1"/>
    <property type="molecule type" value="Genomic_DNA"/>
</dbReference>
<feature type="non-terminal residue" evidence="1">
    <location>
        <position position="1"/>
    </location>
</feature>
<gene>
    <name evidence="1" type="ORF">Bpfe_009254</name>
</gene>
<organism evidence="1 2">
    <name type="scientific">Biomphalaria pfeifferi</name>
    <name type="common">Bloodfluke planorb</name>
    <name type="synonym">Freshwater snail</name>
    <dbReference type="NCBI Taxonomy" id="112525"/>
    <lineage>
        <taxon>Eukaryota</taxon>
        <taxon>Metazoa</taxon>
        <taxon>Spiralia</taxon>
        <taxon>Lophotrochozoa</taxon>
        <taxon>Mollusca</taxon>
        <taxon>Gastropoda</taxon>
        <taxon>Heterobranchia</taxon>
        <taxon>Euthyneura</taxon>
        <taxon>Panpulmonata</taxon>
        <taxon>Hygrophila</taxon>
        <taxon>Lymnaeoidea</taxon>
        <taxon>Planorbidae</taxon>
        <taxon>Biomphalaria</taxon>
    </lineage>
</organism>
<sequence length="49" mass="5611">KTKSKSRITGESLRLLGFAEKFQHIIFPPALTHLERKSSKEFQIGRVKA</sequence>
<proteinExistence type="predicted"/>
<protein>
    <submittedName>
        <fullName evidence="1">Uncharacterized protein</fullName>
    </submittedName>
</protein>
<evidence type="ECO:0000313" key="1">
    <source>
        <dbReference type="EMBL" id="KAK0061448.1"/>
    </source>
</evidence>
<reference evidence="1" key="1">
    <citation type="journal article" date="2023" name="PLoS Negl. Trop. Dis.">
        <title>A genome sequence for Biomphalaria pfeifferi, the major vector snail for the human-infecting parasite Schistosoma mansoni.</title>
        <authorList>
            <person name="Bu L."/>
            <person name="Lu L."/>
            <person name="Laidemitt M.R."/>
            <person name="Zhang S.M."/>
            <person name="Mutuku M."/>
            <person name="Mkoji G."/>
            <person name="Steinauer M."/>
            <person name="Loker E.S."/>
        </authorList>
    </citation>
    <scope>NUCLEOTIDE SEQUENCE</scope>
    <source>
        <strain evidence="1">KasaAsao</strain>
    </source>
</reference>
<dbReference type="AlphaFoldDB" id="A0AAD8BWG1"/>
<feature type="non-terminal residue" evidence="1">
    <location>
        <position position="49"/>
    </location>
</feature>
<reference evidence="1" key="2">
    <citation type="submission" date="2023-04" db="EMBL/GenBank/DDBJ databases">
        <authorList>
            <person name="Bu L."/>
            <person name="Lu L."/>
            <person name="Laidemitt M.R."/>
            <person name="Zhang S.M."/>
            <person name="Mutuku M."/>
            <person name="Mkoji G."/>
            <person name="Steinauer M."/>
            <person name="Loker E.S."/>
        </authorList>
    </citation>
    <scope>NUCLEOTIDE SEQUENCE</scope>
    <source>
        <strain evidence="1">KasaAsao</strain>
        <tissue evidence="1">Whole Snail</tissue>
    </source>
</reference>
<keyword evidence="2" id="KW-1185">Reference proteome</keyword>
<evidence type="ECO:0000313" key="2">
    <source>
        <dbReference type="Proteomes" id="UP001233172"/>
    </source>
</evidence>